<organism evidence="1">
    <name type="scientific">Klebsiella pneumoniae</name>
    <dbReference type="NCBI Taxonomy" id="573"/>
    <lineage>
        <taxon>Bacteria</taxon>
        <taxon>Pseudomonadati</taxon>
        <taxon>Pseudomonadota</taxon>
        <taxon>Gammaproteobacteria</taxon>
        <taxon>Enterobacterales</taxon>
        <taxon>Enterobacteriaceae</taxon>
        <taxon>Klebsiella/Raoultella group</taxon>
        <taxon>Klebsiella</taxon>
        <taxon>Klebsiella pneumoniae complex</taxon>
    </lineage>
</organism>
<evidence type="ECO:0000313" key="1">
    <source>
        <dbReference type="EMBL" id="QTX14029.1"/>
    </source>
</evidence>
<geneLocation type="plasmid" evidence="1">
    <name>p17-15-vir-like</name>
</geneLocation>
<accession>A0A8B0SSR6</accession>
<sequence length="49" mass="5847">MQPLTRTSRCVCYFISATCKHWVIWRNIRGWIGFLLQPPANDMLAHHNY</sequence>
<protein>
    <submittedName>
        <fullName evidence="1">Uncharacterized protein</fullName>
    </submittedName>
</protein>
<proteinExistence type="predicted"/>
<dbReference type="EMBL" id="MN956836">
    <property type="protein sequence ID" value="QTX14029.1"/>
    <property type="molecule type" value="Genomic_DNA"/>
</dbReference>
<keyword evidence="1" id="KW-0614">Plasmid</keyword>
<name>A0A8B0SSR6_KLEPN</name>
<dbReference type="AlphaFoldDB" id="A0A8B0SSR6"/>
<reference evidence="1" key="1">
    <citation type="submission" date="2020-01" db="EMBL/GenBank/DDBJ databases">
        <authorList>
            <person name="Qin S."/>
        </authorList>
    </citation>
    <scope>NUCLEOTIDE SEQUENCE</scope>
    <source>
        <strain evidence="1">CVir17-16-YZ6g</strain>
        <plasmid evidence="1">p17-15-vir-like</plasmid>
    </source>
</reference>